<dbReference type="InterPro" id="IPR036424">
    <property type="entry name" value="UPP_synth-like_sf"/>
</dbReference>
<dbReference type="RefSeq" id="WP_015590128.1">
    <property type="nucleotide sequence ID" value="NC_021169.1"/>
</dbReference>
<dbReference type="CDD" id="cd00475">
    <property type="entry name" value="Cis_IPPS"/>
    <property type="match status" value="1"/>
</dbReference>
<feature type="binding site" evidence="4">
    <location>
        <position position="83"/>
    </location>
    <ligand>
        <name>substrate</name>
    </ligand>
</feature>
<comment type="function">
    <text evidence="4">Catalyzes the sequential condensation of isopentenyl diphosphate (IPP) with geranylgeranyl diphosphate (GGPP) to yield (2Z,6Z,10Z,14Z,18Z,22Z,26Z,30E,34E,38E)-undecaprenyl diphosphate (tritrans,heptacis-UPP). It is probably the precursor of glycosyl carrier lipids.</text>
</comment>
<sequence>MRINLGIIYRIYEKKLTSEVLKRQMPSHIAIIMDGNRRYARSRGMPVKMGHYFGSKKAEEVLNWCWELRIKNLTAYAFSTENFRRDNEEKKNIFELMKRELRRLVEDPRIHKNKVRVRIIGRRDLLPESLIEVVEEVERRTKKYKNFFLNLAIAYGGRQEILDAIKNILRNVKDGKIDLDDIDENLIEQHLYTNCGNPKVDLLIRTGGEQRLSNFLPWQSAKGVAYFCDIYWPEFRKIDLLRAIRTWQNLKEREIQGEVIS</sequence>
<dbReference type="EMBL" id="CP005290">
    <property type="protein sequence ID" value="AGK60529.1"/>
    <property type="molecule type" value="Genomic_DNA"/>
</dbReference>
<dbReference type="AlphaFoldDB" id="N0BAB8"/>
<accession>N0BAB8</accession>
<dbReference type="KEGG" id="ast:Asulf_00506"/>
<dbReference type="InterPro" id="IPR001441">
    <property type="entry name" value="UPP_synth-like"/>
</dbReference>
<dbReference type="Proteomes" id="UP000013307">
    <property type="component" value="Chromosome"/>
</dbReference>
<dbReference type="eggNOG" id="arCOG01532">
    <property type="taxonomic scope" value="Archaea"/>
</dbReference>
<evidence type="ECO:0000313" key="6">
    <source>
        <dbReference type="Proteomes" id="UP000013307"/>
    </source>
</evidence>
<evidence type="ECO:0000256" key="4">
    <source>
        <dbReference type="HAMAP-Rule" id="MF_01139"/>
    </source>
</evidence>
<dbReference type="PANTHER" id="PTHR10291:SF43">
    <property type="entry name" value="DEHYDRODOLICHYL DIPHOSPHATE SYNTHASE COMPLEX SUBUNIT DHDDS"/>
    <property type="match status" value="1"/>
</dbReference>
<dbReference type="FunFam" id="3.40.1180.10:FF:000003">
    <property type="entry name" value="Isoprenyl transferase 2"/>
    <property type="match status" value="1"/>
</dbReference>
<feature type="binding site" evidence="4">
    <location>
        <begin position="35"/>
        <end position="38"/>
    </location>
    <ligand>
        <name>substrate</name>
    </ligand>
</feature>
<feature type="binding site" evidence="4">
    <location>
        <begin position="79"/>
        <end position="81"/>
    </location>
    <ligand>
        <name>substrate</name>
    </ligand>
</feature>
<comment type="catalytic activity">
    <reaction evidence="4">
        <text>geranylgeranyl diphosphate + 7 isopentenyl diphosphate = tri-trans,hepta-cis-undecaprenyl diphosphate + 7 diphosphate</text>
        <dbReference type="Rhea" id="RHEA:27622"/>
        <dbReference type="ChEBI" id="CHEBI:33019"/>
        <dbReference type="ChEBI" id="CHEBI:57533"/>
        <dbReference type="ChEBI" id="CHEBI:60388"/>
        <dbReference type="ChEBI" id="CHEBI:128769"/>
        <dbReference type="EC" id="2.5.1.89"/>
    </reaction>
</comment>
<organism evidence="5 6">
    <name type="scientific">Archaeoglobus sulfaticallidus PM70-1</name>
    <dbReference type="NCBI Taxonomy" id="387631"/>
    <lineage>
        <taxon>Archaea</taxon>
        <taxon>Methanobacteriati</taxon>
        <taxon>Methanobacteriota</taxon>
        <taxon>Archaeoglobi</taxon>
        <taxon>Archaeoglobales</taxon>
        <taxon>Archaeoglobaceae</taxon>
        <taxon>Archaeoglobus</taxon>
    </lineage>
</organism>
<dbReference type="NCBIfam" id="TIGR00055">
    <property type="entry name" value="uppS"/>
    <property type="match status" value="1"/>
</dbReference>
<comment type="similarity">
    <text evidence="4">Belongs to the UPP synthase family.</text>
</comment>
<dbReference type="Gene3D" id="3.40.1180.10">
    <property type="entry name" value="Decaprenyl diphosphate synthase-like"/>
    <property type="match status" value="1"/>
</dbReference>
<feature type="binding site" evidence="4">
    <location>
        <position position="85"/>
    </location>
    <ligand>
        <name>substrate</name>
    </ligand>
</feature>
<protein>
    <recommendedName>
        <fullName evidence="4">Tritrans,polycis-undecaprenyl-diphosphate synthase (geranylgeranyl-diphosphate specific)</fullName>
        <ecNumber evidence="4">2.5.1.89</ecNumber>
    </recommendedName>
    <alternativeName>
        <fullName evidence="4">Undecaprenyl diphosphate synthase</fullName>
        <shortName evidence="4">UDS</shortName>
    </alternativeName>
    <alternativeName>
        <fullName evidence="4">Undecaprenyl pyrophosphate synthase</fullName>
        <shortName evidence="4">UPP synthase</shortName>
    </alternativeName>
</protein>
<keyword evidence="3 4" id="KW-0460">Magnesium</keyword>
<dbReference type="GeneID" id="15392150"/>
<dbReference type="PANTHER" id="PTHR10291">
    <property type="entry name" value="DEHYDRODOLICHYL DIPHOSPHATE SYNTHASE FAMILY MEMBER"/>
    <property type="match status" value="1"/>
</dbReference>
<gene>
    <name evidence="4" type="primary">uppS</name>
    <name evidence="5" type="ORF">Asulf_00506</name>
</gene>
<evidence type="ECO:0000256" key="2">
    <source>
        <dbReference type="ARBA" id="ARBA00022723"/>
    </source>
</evidence>
<dbReference type="GO" id="GO:0016094">
    <property type="term" value="P:polyprenol biosynthetic process"/>
    <property type="evidence" value="ECO:0007669"/>
    <property type="project" value="TreeGrafter"/>
</dbReference>
<feature type="binding site" evidence="4">
    <location>
        <position position="205"/>
    </location>
    <ligand>
        <name>substrate</name>
    </ligand>
</feature>
<feature type="binding site" evidence="4">
    <location>
        <begin position="211"/>
        <end position="213"/>
    </location>
    <ligand>
        <name>substrate</name>
    </ligand>
</feature>
<comment type="cofactor">
    <cofactor evidence="4">
        <name>Mg(2+)</name>
        <dbReference type="ChEBI" id="CHEBI:18420"/>
    </cofactor>
    <text evidence="4">Binds 2 magnesium ions per subunit.</text>
</comment>
<keyword evidence="6" id="KW-1185">Reference proteome</keyword>
<feature type="active site" evidence="4">
    <location>
        <position position="34"/>
    </location>
</feature>
<feature type="binding site" evidence="4">
    <location>
        <position position="51"/>
    </location>
    <ligand>
        <name>substrate</name>
    </ligand>
</feature>
<feature type="binding site" evidence="4">
    <location>
        <position position="34"/>
    </location>
    <ligand>
        <name>Mg(2+)</name>
        <dbReference type="ChEBI" id="CHEBI:18420"/>
    </ligand>
</feature>
<dbReference type="HOGENOM" id="CLU_038505_2_0_2"/>
<reference evidence="5 6" key="1">
    <citation type="journal article" date="2013" name="Genome Announc.">
        <title>Complete Genome Sequence of the Thermophilic and Facultatively Chemolithoautotrophic Sulfate Reducer Archaeoglobus sulfaticallidus Strain PM70-1T.</title>
        <authorList>
            <person name="Stokke R."/>
            <person name="Hocking W.P."/>
            <person name="Steinsbu B.O."/>
            <person name="Steen I.H."/>
        </authorList>
    </citation>
    <scope>NUCLEOTIDE SEQUENCE [LARGE SCALE GENOMIC DNA]</scope>
    <source>
        <strain evidence="5">PM70-1</strain>
    </source>
</reference>
<keyword evidence="1 4" id="KW-0808">Transferase</keyword>
<dbReference type="PROSITE" id="PS01066">
    <property type="entry name" value="UPP_SYNTHASE"/>
    <property type="match status" value="1"/>
</dbReference>
<dbReference type="EC" id="2.5.1.89" evidence="4"/>
<evidence type="ECO:0000256" key="1">
    <source>
        <dbReference type="ARBA" id="ARBA00022679"/>
    </source>
</evidence>
<keyword evidence="2 4" id="KW-0479">Metal-binding</keyword>
<dbReference type="InterPro" id="IPR018520">
    <property type="entry name" value="UPP_synth-like_CS"/>
</dbReference>
<evidence type="ECO:0000313" key="5">
    <source>
        <dbReference type="EMBL" id="AGK60529.1"/>
    </source>
</evidence>
<dbReference type="GO" id="GO:0045547">
    <property type="term" value="F:ditrans,polycis-polyprenyl diphosphate synthase [(2E,6E)-farnesyl diphosphate specific] activity"/>
    <property type="evidence" value="ECO:0007669"/>
    <property type="project" value="TreeGrafter"/>
</dbReference>
<evidence type="ECO:0000256" key="3">
    <source>
        <dbReference type="ARBA" id="ARBA00022842"/>
    </source>
</evidence>
<dbReference type="SUPFAM" id="SSF64005">
    <property type="entry name" value="Undecaprenyl diphosphate synthase"/>
    <property type="match status" value="1"/>
</dbReference>
<dbReference type="HAMAP" id="MF_01139">
    <property type="entry name" value="ISPT"/>
    <property type="match status" value="1"/>
</dbReference>
<dbReference type="STRING" id="387631.Asulf_00506"/>
<comment type="caution">
    <text evidence="4">Lacks conserved residue(s) required for the propagation of feature annotation.</text>
</comment>
<comment type="subunit">
    <text evidence="4">Homodimer.</text>
</comment>
<proteinExistence type="inferred from homology"/>
<feature type="active site" description="Proton acceptor" evidence="4">
    <location>
        <position position="82"/>
    </location>
</feature>
<dbReference type="GO" id="GO:0000287">
    <property type="term" value="F:magnesium ion binding"/>
    <property type="evidence" value="ECO:0007669"/>
    <property type="project" value="UniProtKB-UniRule"/>
</dbReference>
<name>N0BAB8_9EURY</name>
<dbReference type="Pfam" id="PF01255">
    <property type="entry name" value="Prenyltransf"/>
    <property type="match status" value="1"/>
</dbReference>
<dbReference type="OrthoDB" id="8293at2157"/>